<protein>
    <submittedName>
        <fullName evidence="1">Uncharacterized protein</fullName>
    </submittedName>
</protein>
<evidence type="ECO:0000313" key="2">
    <source>
        <dbReference type="Proteomes" id="UP000460272"/>
    </source>
</evidence>
<proteinExistence type="predicted"/>
<comment type="caution">
    <text evidence="1">The sequence shown here is derived from an EMBL/GenBank/DDBJ whole genome shotgun (WGS) entry which is preliminary data.</text>
</comment>
<dbReference type="EMBL" id="RPFW01000006">
    <property type="protein sequence ID" value="TVZ01608.1"/>
    <property type="molecule type" value="Genomic_DNA"/>
</dbReference>
<sequence>MAAIYAAWLIGLPRRAGAWLHAITDEEARHWQWRVSERHGGLVHQYRDERFAALRLDPSLRNDEFHEASVA</sequence>
<dbReference type="Proteomes" id="UP000460272">
    <property type="component" value="Unassembled WGS sequence"/>
</dbReference>
<accession>A0A6P2BRX6</accession>
<name>A0A6P2BRX6_9ACTN</name>
<organism evidence="1 2">
    <name type="scientific">Trebonia kvetii</name>
    <dbReference type="NCBI Taxonomy" id="2480626"/>
    <lineage>
        <taxon>Bacteria</taxon>
        <taxon>Bacillati</taxon>
        <taxon>Actinomycetota</taxon>
        <taxon>Actinomycetes</taxon>
        <taxon>Streptosporangiales</taxon>
        <taxon>Treboniaceae</taxon>
        <taxon>Trebonia</taxon>
    </lineage>
</organism>
<reference evidence="1 2" key="1">
    <citation type="submission" date="2018-11" db="EMBL/GenBank/DDBJ databases">
        <title>Trebonia kvetii gen.nov., sp.nov., a novel acidophilic actinobacterium, and proposal of the new actinobacterial family Treboniaceae fam. nov.</title>
        <authorList>
            <person name="Rapoport D."/>
            <person name="Sagova-Mareckova M."/>
            <person name="Sedlacek I."/>
            <person name="Provaznik J."/>
            <person name="Kralova S."/>
            <person name="Pavlinic D."/>
            <person name="Benes V."/>
            <person name="Kopecky J."/>
        </authorList>
    </citation>
    <scope>NUCLEOTIDE SEQUENCE [LARGE SCALE GENOMIC DNA]</scope>
    <source>
        <strain evidence="1 2">15Tr583</strain>
    </source>
</reference>
<dbReference type="RefSeq" id="WP_145858340.1">
    <property type="nucleotide sequence ID" value="NZ_RPFW01000006.1"/>
</dbReference>
<evidence type="ECO:0000313" key="1">
    <source>
        <dbReference type="EMBL" id="TVZ01608.1"/>
    </source>
</evidence>
<gene>
    <name evidence="1" type="ORF">EAS64_29430</name>
</gene>
<keyword evidence="2" id="KW-1185">Reference proteome</keyword>
<dbReference type="AlphaFoldDB" id="A0A6P2BRX6"/>